<dbReference type="InterPro" id="IPR009038">
    <property type="entry name" value="GOLD_dom"/>
</dbReference>
<evidence type="ECO:0000256" key="5">
    <source>
        <dbReference type="ARBA" id="ARBA00022989"/>
    </source>
</evidence>
<dbReference type="AlphaFoldDB" id="A0A9W7C8C6"/>
<accession>A0A9W7C8C6</accession>
<keyword evidence="4 9" id="KW-0732">Signal</keyword>
<evidence type="ECO:0000256" key="1">
    <source>
        <dbReference type="ARBA" id="ARBA00004479"/>
    </source>
</evidence>
<protein>
    <recommendedName>
        <fullName evidence="10">GOLD domain-containing protein</fullName>
    </recommendedName>
</protein>
<comment type="similarity">
    <text evidence="2 7">Belongs to the EMP24/GP25L family.</text>
</comment>
<reference evidence="12" key="1">
    <citation type="journal article" date="2023" name="Commun. Biol.">
        <title>Genome analysis of Parmales, the sister group of diatoms, reveals the evolutionary specialization of diatoms from phago-mixotrophs to photoautotrophs.</title>
        <authorList>
            <person name="Ban H."/>
            <person name="Sato S."/>
            <person name="Yoshikawa S."/>
            <person name="Yamada K."/>
            <person name="Nakamura Y."/>
            <person name="Ichinomiya M."/>
            <person name="Sato N."/>
            <person name="Blanc-Mathieu R."/>
            <person name="Endo H."/>
            <person name="Kuwata A."/>
            <person name="Ogata H."/>
        </authorList>
    </citation>
    <scope>NUCLEOTIDE SEQUENCE [LARGE SCALE GENOMIC DNA]</scope>
    <source>
        <strain evidence="12">NIES 3699</strain>
    </source>
</reference>
<evidence type="ECO:0000256" key="3">
    <source>
        <dbReference type="ARBA" id="ARBA00022692"/>
    </source>
</evidence>
<feature type="domain" description="GOLD" evidence="10">
    <location>
        <begin position="36"/>
        <end position="159"/>
    </location>
</feature>
<evidence type="ECO:0000313" key="11">
    <source>
        <dbReference type="EMBL" id="GMI01852.1"/>
    </source>
</evidence>
<organism evidence="11 12">
    <name type="scientific">Triparma verrucosa</name>
    <dbReference type="NCBI Taxonomy" id="1606542"/>
    <lineage>
        <taxon>Eukaryota</taxon>
        <taxon>Sar</taxon>
        <taxon>Stramenopiles</taxon>
        <taxon>Ochrophyta</taxon>
        <taxon>Bolidophyceae</taxon>
        <taxon>Parmales</taxon>
        <taxon>Triparmaceae</taxon>
        <taxon>Triparma</taxon>
    </lineage>
</organism>
<evidence type="ECO:0000256" key="8">
    <source>
        <dbReference type="SAM" id="Phobius"/>
    </source>
</evidence>
<keyword evidence="6 8" id="KW-0472">Membrane</keyword>
<dbReference type="Proteomes" id="UP001165160">
    <property type="component" value="Unassembled WGS sequence"/>
</dbReference>
<dbReference type="SMART" id="SM01190">
    <property type="entry name" value="EMP24_GP25L"/>
    <property type="match status" value="1"/>
</dbReference>
<evidence type="ECO:0000256" key="7">
    <source>
        <dbReference type="RuleBase" id="RU003827"/>
    </source>
</evidence>
<dbReference type="Pfam" id="PF01105">
    <property type="entry name" value="EMP24_GP25L"/>
    <property type="match status" value="1"/>
</dbReference>
<dbReference type="PANTHER" id="PTHR22811">
    <property type="entry name" value="TRANSMEMBRANE EMP24 DOMAIN-CONTAINING PROTEIN"/>
    <property type="match status" value="1"/>
</dbReference>
<sequence>MSFCSKGLFVLLLVVVVAHVSSVIYSIELPPKRGSSKCFFQTLLPGSDISLTFIPPSFTSTSPKKIVTSNLKSSTISETNYRVTITSPSKNIVYTKEISNKPDSDKMGADSITSLGALDGKKGKEEDSGDYQICFYDNSRYGVGGGRVGFDLVEYGVDDKGEVGVKKEHVDPVLDMLEEASKISSNIIKEMDYMHRREIRMHQTSESTNSRITAFAALSILTLVGVCFFQVVYLRGYFKRKKLL</sequence>
<feature type="transmembrane region" description="Helical" evidence="8">
    <location>
        <begin position="212"/>
        <end position="234"/>
    </location>
</feature>
<dbReference type="PROSITE" id="PS50866">
    <property type="entry name" value="GOLD"/>
    <property type="match status" value="1"/>
</dbReference>
<feature type="signal peptide" evidence="9">
    <location>
        <begin position="1"/>
        <end position="22"/>
    </location>
</feature>
<evidence type="ECO:0000313" key="12">
    <source>
        <dbReference type="Proteomes" id="UP001165160"/>
    </source>
</evidence>
<evidence type="ECO:0000259" key="10">
    <source>
        <dbReference type="PROSITE" id="PS50866"/>
    </source>
</evidence>
<comment type="subcellular location">
    <subcellularLocation>
        <location evidence="1 7">Membrane</location>
        <topology evidence="1 7">Single-pass type I membrane protein</topology>
    </subcellularLocation>
</comment>
<proteinExistence type="inferred from homology"/>
<name>A0A9W7C8C6_9STRA</name>
<comment type="caution">
    <text evidence="11">The sequence shown here is derived from an EMBL/GenBank/DDBJ whole genome shotgun (WGS) entry which is preliminary data.</text>
</comment>
<feature type="chain" id="PRO_5040967662" description="GOLD domain-containing protein" evidence="9">
    <location>
        <begin position="23"/>
        <end position="244"/>
    </location>
</feature>
<dbReference type="GO" id="GO:0016020">
    <property type="term" value="C:membrane"/>
    <property type="evidence" value="ECO:0007669"/>
    <property type="project" value="UniProtKB-SubCell"/>
</dbReference>
<dbReference type="EMBL" id="BRXX01000271">
    <property type="protein sequence ID" value="GMI01852.1"/>
    <property type="molecule type" value="Genomic_DNA"/>
</dbReference>
<keyword evidence="5 8" id="KW-1133">Transmembrane helix</keyword>
<evidence type="ECO:0000256" key="9">
    <source>
        <dbReference type="SAM" id="SignalP"/>
    </source>
</evidence>
<dbReference type="InterPro" id="IPR015720">
    <property type="entry name" value="Emp24-like"/>
</dbReference>
<evidence type="ECO:0000256" key="6">
    <source>
        <dbReference type="ARBA" id="ARBA00023136"/>
    </source>
</evidence>
<evidence type="ECO:0000256" key="2">
    <source>
        <dbReference type="ARBA" id="ARBA00007104"/>
    </source>
</evidence>
<keyword evidence="3 7" id="KW-0812">Transmembrane</keyword>
<gene>
    <name evidence="11" type="ORF">TrVE_jg3616</name>
</gene>
<evidence type="ECO:0000256" key="4">
    <source>
        <dbReference type="ARBA" id="ARBA00022729"/>
    </source>
</evidence>
<keyword evidence="12" id="KW-1185">Reference proteome</keyword>